<dbReference type="Proteomes" id="UP001050691">
    <property type="component" value="Unassembled WGS sequence"/>
</dbReference>
<dbReference type="AlphaFoldDB" id="A0AAV5AAW8"/>
<evidence type="ECO:0000256" key="2">
    <source>
        <dbReference type="SAM" id="Phobius"/>
    </source>
</evidence>
<evidence type="ECO:0000256" key="1">
    <source>
        <dbReference type="SAM" id="MobiDB-lite"/>
    </source>
</evidence>
<evidence type="ECO:0000313" key="3">
    <source>
        <dbReference type="EMBL" id="GJJ10837.1"/>
    </source>
</evidence>
<keyword evidence="2" id="KW-1133">Transmembrane helix</keyword>
<name>A0AAV5AAW8_9AGAM</name>
<reference evidence="3" key="1">
    <citation type="submission" date="2021-10" db="EMBL/GenBank/DDBJ databases">
        <title>De novo Genome Assembly of Clathrus columnatus (Basidiomycota, Fungi) Using Illumina and Nanopore Sequence Data.</title>
        <authorList>
            <person name="Ogiso-Tanaka E."/>
            <person name="Itagaki H."/>
            <person name="Hosoya T."/>
            <person name="Hosaka K."/>
        </authorList>
    </citation>
    <scope>NUCLEOTIDE SEQUENCE</scope>
    <source>
        <strain evidence="3">MO-923</strain>
    </source>
</reference>
<protein>
    <submittedName>
        <fullName evidence="3">Uncharacterized protein</fullName>
    </submittedName>
</protein>
<organism evidence="3 4">
    <name type="scientific">Clathrus columnatus</name>
    <dbReference type="NCBI Taxonomy" id="1419009"/>
    <lineage>
        <taxon>Eukaryota</taxon>
        <taxon>Fungi</taxon>
        <taxon>Dikarya</taxon>
        <taxon>Basidiomycota</taxon>
        <taxon>Agaricomycotina</taxon>
        <taxon>Agaricomycetes</taxon>
        <taxon>Phallomycetidae</taxon>
        <taxon>Phallales</taxon>
        <taxon>Clathraceae</taxon>
        <taxon>Clathrus</taxon>
    </lineage>
</organism>
<gene>
    <name evidence="3" type="ORF">Clacol_005065</name>
</gene>
<dbReference type="EMBL" id="BPWL01000005">
    <property type="protein sequence ID" value="GJJ10837.1"/>
    <property type="molecule type" value="Genomic_DNA"/>
</dbReference>
<feature type="transmembrane region" description="Helical" evidence="2">
    <location>
        <begin position="54"/>
        <end position="78"/>
    </location>
</feature>
<keyword evidence="2" id="KW-0472">Membrane</keyword>
<comment type="caution">
    <text evidence="3">The sequence shown here is derived from an EMBL/GenBank/DDBJ whole genome shotgun (WGS) entry which is preliminary data.</text>
</comment>
<evidence type="ECO:0000313" key="4">
    <source>
        <dbReference type="Proteomes" id="UP001050691"/>
    </source>
</evidence>
<feature type="region of interest" description="Disordered" evidence="1">
    <location>
        <begin position="266"/>
        <end position="334"/>
    </location>
</feature>
<keyword evidence="4" id="KW-1185">Reference proteome</keyword>
<sequence length="368" mass="41502">MAVEIHSLSSLSIFSFLTLRYLTLLSLTSSFAFLTIPARNATCIRLLIMTEASAILALLVAGLLFFSFVGVGAILNLYEEFKRVLEEGTVMLLLNHHTVDSTTGINPTRSRPSRRWNIILNFKFFLPSHLGAVFLSAVISLIFQLSDTISDTGKLSAQQFTTAIFSLMTVRVFLFFENNAEDESDLDLENHSGFRDHETRTLPLFIGNHGRYQTRNLPTISRNRNRTAIMDPVTISFPNTVNQPIHSFMDQSQEYKTMLDVVPRQDQSNTLNDDSNPTPINSNMKSIPDPMTTAPGAIPTVRNYDPHHRRSDTPFSSYDYDTDELSHHGEETTDTVRPAVRVVAGTQQRSRVNRSIPYITRETIIIVE</sequence>
<proteinExistence type="predicted"/>
<accession>A0AAV5AAW8</accession>
<feature type="transmembrane region" description="Helical" evidence="2">
    <location>
        <begin position="124"/>
        <end position="145"/>
    </location>
</feature>
<feature type="compositionally biased region" description="Polar residues" evidence="1">
    <location>
        <begin position="266"/>
        <end position="285"/>
    </location>
</feature>
<keyword evidence="2" id="KW-0812">Transmembrane</keyword>
<feature type="transmembrane region" description="Helical" evidence="2">
    <location>
        <begin position="12"/>
        <end position="34"/>
    </location>
</feature>